<dbReference type="PANTHER" id="PTHR43294:SF21">
    <property type="entry name" value="CATION TRANSPORTING ATPASE"/>
    <property type="match status" value="1"/>
</dbReference>
<evidence type="ECO:0000313" key="16">
    <source>
        <dbReference type="Proteomes" id="UP000053766"/>
    </source>
</evidence>
<dbReference type="GO" id="GO:1990573">
    <property type="term" value="P:potassium ion import across plasma membrane"/>
    <property type="evidence" value="ECO:0007669"/>
    <property type="project" value="TreeGrafter"/>
</dbReference>
<organism evidence="15 16">
    <name type="scientific">Dictyocaulus viviparus</name>
    <name type="common">Bovine lungworm</name>
    <dbReference type="NCBI Taxonomy" id="29172"/>
    <lineage>
        <taxon>Eukaryota</taxon>
        <taxon>Metazoa</taxon>
        <taxon>Ecdysozoa</taxon>
        <taxon>Nematoda</taxon>
        <taxon>Chromadorea</taxon>
        <taxon>Rhabditida</taxon>
        <taxon>Rhabditina</taxon>
        <taxon>Rhabditomorpha</taxon>
        <taxon>Strongyloidea</taxon>
        <taxon>Metastrongylidae</taxon>
        <taxon>Dictyocaulus</taxon>
    </lineage>
</organism>
<keyword evidence="13" id="KW-0406">Ion transport</keyword>
<proteinExistence type="predicted"/>
<dbReference type="GO" id="GO:0036376">
    <property type="term" value="P:sodium ion export across plasma membrane"/>
    <property type="evidence" value="ECO:0007669"/>
    <property type="project" value="TreeGrafter"/>
</dbReference>
<dbReference type="AlphaFoldDB" id="A0A0D8Y523"/>
<dbReference type="EC" id="7.2.2.8" evidence="2"/>
<sequence>MSPYAPCMTLGAGANQKHPHMRAMRAAVKSGDRLEEPLPDILTVMSVCNRAQFEHVRRSMRRVSTMRALQKSASEALLSGPVTKKFTIVDTRTGHVSERSRRNPPSTDCLSTVEKAVSELPSSPRATPITQRKSKNDIFGIPSDVALVKYVELHASVEAIRQRYHSVHEIPFNSIRRWQLVVSRCLVDVQPVEDIPEPSKNEARYVVMIKGAPEVILSNCKRARANDKVVDIDEKFRQECQMAWELLGNAGRRVIAFAQAHFNAPMNAKFANGENRWPEDLVFLGMAAIMDPPRPETAAAISQCKGAGIKVFMITGDHPTTAKAVATQIGLIGDMNDKTLSPLVYGIDLIFISIFLH</sequence>
<dbReference type="InterPro" id="IPR023214">
    <property type="entry name" value="HAD_sf"/>
</dbReference>
<keyword evidence="14" id="KW-0472">Membrane</keyword>
<comment type="subcellular location">
    <subcellularLocation>
        <location evidence="1">Cell membrane</location>
        <topology evidence="1">Multi-pass membrane protein</topology>
    </subcellularLocation>
</comment>
<dbReference type="GO" id="GO:0140581">
    <property type="term" value="F:P-type monovalent copper transporter activity"/>
    <property type="evidence" value="ECO:0007669"/>
    <property type="project" value="UniProtKB-EC"/>
</dbReference>
<evidence type="ECO:0000256" key="13">
    <source>
        <dbReference type="ARBA" id="ARBA00023065"/>
    </source>
</evidence>
<evidence type="ECO:0000256" key="5">
    <source>
        <dbReference type="ARBA" id="ARBA00022692"/>
    </source>
</evidence>
<evidence type="ECO:0000256" key="4">
    <source>
        <dbReference type="ARBA" id="ARBA00022475"/>
    </source>
</evidence>
<keyword evidence="5" id="KW-0812">Transmembrane</keyword>
<evidence type="ECO:0000256" key="2">
    <source>
        <dbReference type="ARBA" id="ARBA00012517"/>
    </source>
</evidence>
<dbReference type="Pfam" id="PF13246">
    <property type="entry name" value="Cation_ATPase"/>
    <property type="match status" value="1"/>
</dbReference>
<dbReference type="SUPFAM" id="SSF81660">
    <property type="entry name" value="Metal cation-transporting ATPase, ATP-binding domain N"/>
    <property type="match status" value="1"/>
</dbReference>
<evidence type="ECO:0000256" key="1">
    <source>
        <dbReference type="ARBA" id="ARBA00004651"/>
    </source>
</evidence>
<dbReference type="GO" id="GO:0005886">
    <property type="term" value="C:plasma membrane"/>
    <property type="evidence" value="ECO:0007669"/>
    <property type="project" value="UniProtKB-SubCell"/>
</dbReference>
<dbReference type="InterPro" id="IPR050510">
    <property type="entry name" value="Cation_transp_ATPase_P-type"/>
</dbReference>
<dbReference type="GO" id="GO:0005391">
    <property type="term" value="F:P-type sodium:potassium-exchanging transporter activity"/>
    <property type="evidence" value="ECO:0007669"/>
    <property type="project" value="TreeGrafter"/>
</dbReference>
<keyword evidence="7" id="KW-0547">Nucleotide-binding</keyword>
<keyword evidence="4" id="KW-1003">Cell membrane</keyword>
<dbReference type="GO" id="GO:0046872">
    <property type="term" value="F:metal ion binding"/>
    <property type="evidence" value="ECO:0007669"/>
    <property type="project" value="UniProtKB-KW"/>
</dbReference>
<keyword evidence="11" id="KW-1133">Transmembrane helix</keyword>
<evidence type="ECO:0000256" key="14">
    <source>
        <dbReference type="ARBA" id="ARBA00023136"/>
    </source>
</evidence>
<evidence type="ECO:0000256" key="11">
    <source>
        <dbReference type="ARBA" id="ARBA00022989"/>
    </source>
</evidence>
<evidence type="ECO:0000256" key="10">
    <source>
        <dbReference type="ARBA" id="ARBA00022967"/>
    </source>
</evidence>
<dbReference type="Gene3D" id="3.40.1110.10">
    <property type="entry name" value="Calcium-transporting ATPase, cytoplasmic domain N"/>
    <property type="match status" value="1"/>
</dbReference>
<dbReference type="Gene3D" id="3.40.50.1000">
    <property type="entry name" value="HAD superfamily/HAD-like"/>
    <property type="match status" value="1"/>
</dbReference>
<evidence type="ECO:0000256" key="7">
    <source>
        <dbReference type="ARBA" id="ARBA00022741"/>
    </source>
</evidence>
<evidence type="ECO:0000256" key="8">
    <source>
        <dbReference type="ARBA" id="ARBA00022796"/>
    </source>
</evidence>
<keyword evidence="10" id="KW-1278">Translocase</keyword>
<protein>
    <recommendedName>
        <fullName evidence="2">P-type Cu(+) transporter</fullName>
        <ecNumber evidence="2">7.2.2.8</ecNumber>
    </recommendedName>
</protein>
<dbReference type="GO" id="GO:0006883">
    <property type="term" value="P:intracellular sodium ion homeostasis"/>
    <property type="evidence" value="ECO:0007669"/>
    <property type="project" value="TreeGrafter"/>
</dbReference>
<dbReference type="InterPro" id="IPR023299">
    <property type="entry name" value="ATPase_P-typ_cyto_dom_N"/>
</dbReference>
<keyword evidence="16" id="KW-1185">Reference proteome</keyword>
<dbReference type="GO" id="GO:0030007">
    <property type="term" value="P:intracellular potassium ion homeostasis"/>
    <property type="evidence" value="ECO:0007669"/>
    <property type="project" value="TreeGrafter"/>
</dbReference>
<dbReference type="InterPro" id="IPR036412">
    <property type="entry name" value="HAD-like_sf"/>
</dbReference>
<keyword evidence="6" id="KW-0479">Metal-binding</keyword>
<dbReference type="PANTHER" id="PTHR43294">
    <property type="entry name" value="SODIUM/POTASSIUM-TRANSPORTING ATPASE SUBUNIT ALPHA"/>
    <property type="match status" value="1"/>
</dbReference>
<dbReference type="PRINTS" id="PR00119">
    <property type="entry name" value="CATATPASE"/>
</dbReference>
<reference evidence="16" key="2">
    <citation type="journal article" date="2016" name="Sci. Rep.">
        <title>Dictyocaulus viviparus genome, variome and transcriptome elucidate lungworm biology and support future intervention.</title>
        <authorList>
            <person name="McNulty S.N."/>
            <person name="Strube C."/>
            <person name="Rosa B.A."/>
            <person name="Martin J.C."/>
            <person name="Tyagi R."/>
            <person name="Choi Y.J."/>
            <person name="Wang Q."/>
            <person name="Hallsworth Pepin K."/>
            <person name="Zhang X."/>
            <person name="Ozersky P."/>
            <person name="Wilson R.K."/>
            <person name="Sternberg P.W."/>
            <person name="Gasser R.B."/>
            <person name="Mitreva M."/>
        </authorList>
    </citation>
    <scope>NUCLEOTIDE SEQUENCE [LARGE SCALE GENOMIC DNA]</scope>
    <source>
        <strain evidence="16">HannoverDv2000</strain>
    </source>
</reference>
<keyword evidence="8" id="KW-0187">Copper transport</keyword>
<reference evidence="15 16" key="1">
    <citation type="submission" date="2013-11" db="EMBL/GenBank/DDBJ databases">
        <title>Draft genome of the bovine lungworm Dictyocaulus viviparus.</title>
        <authorList>
            <person name="Mitreva M."/>
        </authorList>
    </citation>
    <scope>NUCLEOTIDE SEQUENCE [LARGE SCALE GENOMIC DNA]</scope>
    <source>
        <strain evidence="15 16">HannoverDv2000</strain>
    </source>
</reference>
<dbReference type="STRING" id="29172.A0A0D8Y523"/>
<dbReference type="Proteomes" id="UP000053766">
    <property type="component" value="Unassembled WGS sequence"/>
</dbReference>
<accession>A0A0D8Y523</accession>
<evidence type="ECO:0000256" key="3">
    <source>
        <dbReference type="ARBA" id="ARBA00022448"/>
    </source>
</evidence>
<gene>
    <name evidence="15" type="ORF">DICVIV_02776</name>
</gene>
<evidence type="ECO:0000256" key="12">
    <source>
        <dbReference type="ARBA" id="ARBA00023008"/>
    </source>
</evidence>
<dbReference type="GO" id="GO:0005524">
    <property type="term" value="F:ATP binding"/>
    <property type="evidence" value="ECO:0007669"/>
    <property type="project" value="UniProtKB-KW"/>
</dbReference>
<keyword evidence="12" id="KW-0186">Copper</keyword>
<keyword evidence="9" id="KW-0067">ATP-binding</keyword>
<evidence type="ECO:0000313" key="15">
    <source>
        <dbReference type="EMBL" id="KJH51109.1"/>
    </source>
</evidence>
<evidence type="ECO:0000256" key="6">
    <source>
        <dbReference type="ARBA" id="ARBA00022723"/>
    </source>
</evidence>
<keyword evidence="3" id="KW-0813">Transport</keyword>
<dbReference type="EMBL" id="KN716191">
    <property type="protein sequence ID" value="KJH51109.1"/>
    <property type="molecule type" value="Genomic_DNA"/>
</dbReference>
<dbReference type="SUPFAM" id="SSF56784">
    <property type="entry name" value="HAD-like"/>
    <property type="match status" value="1"/>
</dbReference>
<dbReference type="GO" id="GO:1902600">
    <property type="term" value="P:proton transmembrane transport"/>
    <property type="evidence" value="ECO:0007669"/>
    <property type="project" value="TreeGrafter"/>
</dbReference>
<dbReference type="FunFam" id="3.40.50.1000:FF:000144">
    <property type="entry name" value="copper-transporting ATPase 1 isoform X2"/>
    <property type="match status" value="1"/>
</dbReference>
<name>A0A0D8Y523_DICVI</name>
<dbReference type="OrthoDB" id="3352408at2759"/>
<evidence type="ECO:0000256" key="9">
    <source>
        <dbReference type="ARBA" id="ARBA00022840"/>
    </source>
</evidence>